<evidence type="ECO:0000259" key="1">
    <source>
        <dbReference type="Pfam" id="PF04313"/>
    </source>
</evidence>
<dbReference type="GO" id="GO:0009307">
    <property type="term" value="P:DNA restriction-modification system"/>
    <property type="evidence" value="ECO:0007669"/>
    <property type="project" value="UniProtKB-KW"/>
</dbReference>
<proteinExistence type="predicted"/>
<comment type="caution">
    <text evidence="2">The sequence shown here is derived from an EMBL/GenBank/DDBJ whole genome shotgun (WGS) entry which is preliminary data.</text>
</comment>
<evidence type="ECO:0000313" key="3">
    <source>
        <dbReference type="Proteomes" id="UP001212263"/>
    </source>
</evidence>
<sequence length="168" mass="20220">MEHRQIIDWAIEATQELLQKQGNIQETDIRDRIIEKFNIKRQRDYTSDKEHENRSDLIVYHKGKPYLIYEFKKYFKPIRKSEIVEIQKDFGKLHKAHQTHSSCKTYFVLVSTSSYIEDAKIEGMENFMNLSVGLNKIFKLDYMGKMIYLYNRKRAIQPDFCVLSWEIK</sequence>
<accession>A0AAW6FK50</accession>
<dbReference type="GO" id="GO:0009035">
    <property type="term" value="F:type I site-specific deoxyribonuclease activity"/>
    <property type="evidence" value="ECO:0007669"/>
    <property type="project" value="UniProtKB-EC"/>
</dbReference>
<organism evidence="2 3">
    <name type="scientific">Odoribacter splanchnicus</name>
    <dbReference type="NCBI Taxonomy" id="28118"/>
    <lineage>
        <taxon>Bacteria</taxon>
        <taxon>Pseudomonadati</taxon>
        <taxon>Bacteroidota</taxon>
        <taxon>Bacteroidia</taxon>
        <taxon>Bacteroidales</taxon>
        <taxon>Odoribacteraceae</taxon>
        <taxon>Odoribacter</taxon>
    </lineage>
</organism>
<dbReference type="EMBL" id="JAQMRD010000019">
    <property type="protein sequence ID" value="MDB9224111.1"/>
    <property type="molecule type" value="Genomic_DNA"/>
</dbReference>
<dbReference type="Pfam" id="PF04313">
    <property type="entry name" value="HSDR_N"/>
    <property type="match status" value="1"/>
</dbReference>
<dbReference type="GO" id="GO:0005524">
    <property type="term" value="F:ATP binding"/>
    <property type="evidence" value="ECO:0007669"/>
    <property type="project" value="UniProtKB-KW"/>
</dbReference>
<dbReference type="GO" id="GO:0003677">
    <property type="term" value="F:DNA binding"/>
    <property type="evidence" value="ECO:0007669"/>
    <property type="project" value="UniProtKB-KW"/>
</dbReference>
<dbReference type="RefSeq" id="WP_272054660.1">
    <property type="nucleotide sequence ID" value="NZ_JAQMRB010000018.1"/>
</dbReference>
<protein>
    <recommendedName>
        <fullName evidence="1">Restriction endonuclease type I HsdR N-terminal domain-containing protein</fullName>
    </recommendedName>
</protein>
<dbReference type="Proteomes" id="UP001212263">
    <property type="component" value="Unassembled WGS sequence"/>
</dbReference>
<feature type="domain" description="Restriction endonuclease type I HsdR N-terminal" evidence="1">
    <location>
        <begin position="10"/>
        <end position="87"/>
    </location>
</feature>
<evidence type="ECO:0000313" key="2">
    <source>
        <dbReference type="EMBL" id="MDB9224111.1"/>
    </source>
</evidence>
<gene>
    <name evidence="2" type="ORF">PN645_13985</name>
</gene>
<dbReference type="AlphaFoldDB" id="A0AAW6FK50"/>
<name>A0AAW6FK50_9BACT</name>
<reference evidence="2" key="1">
    <citation type="submission" date="2023-01" db="EMBL/GenBank/DDBJ databases">
        <title>Human gut microbiome strain richness.</title>
        <authorList>
            <person name="Chen-Liaw A."/>
        </authorList>
    </citation>
    <scope>NUCLEOTIDE SEQUENCE</scope>
    <source>
        <strain evidence="2">RTP21484st1_B7_RTP21484_190118</strain>
    </source>
</reference>
<dbReference type="InterPro" id="IPR007409">
    <property type="entry name" value="Restrct_endonuc_type1_HsdR_N"/>
</dbReference>